<reference evidence="2" key="1">
    <citation type="journal article" date="2021" name="Genome Biol. Evol.">
        <title>A High-Quality Reference Genome for a Parasitic Bivalve with Doubly Uniparental Inheritance (Bivalvia: Unionida).</title>
        <authorList>
            <person name="Smith C.H."/>
        </authorList>
    </citation>
    <scope>NUCLEOTIDE SEQUENCE</scope>
    <source>
        <strain evidence="2">CHS0354</strain>
    </source>
</reference>
<sequence length="316" mass="35587">MMVKYQKTDIFKIIREVTLKGNDDDAADLLDNLGRGSQARILVQNAARLLCSWDPRTYSEIFMEETTEQNVLEQFGDTVLSVTETHDLLNQWSKEKRGAIKSGTYYLLAMYGVVFRKVPKCNTFMCVGAPGSGKTYWTDPVLWLNQYVGQSVNGSHFCFAELAHSKIGLINELRFNRDTLDSFKQIAENRDCMVAVKNNGMGDYDNQPIIVTVNTEPWTAISEGKDAINGNRYMSEMYTVKLVDYEDSDDEEQQEPDSTVGLCELCGFQGICNGGANGQMYAMHKAELDEILDQIETAEVSEEPECFGEIITIRFG</sequence>
<name>A0AAE0RV84_9BIVA</name>
<dbReference type="InterPro" id="IPR001257">
    <property type="entry name" value="Parvovirus_NS1_helicase"/>
</dbReference>
<comment type="caution">
    <text evidence="2">The sequence shown here is derived from an EMBL/GenBank/DDBJ whole genome shotgun (WGS) entry which is preliminary data.</text>
</comment>
<feature type="domain" description="Parvovirus non-structural protein 1 helicase" evidence="1">
    <location>
        <begin position="110"/>
        <end position="242"/>
    </location>
</feature>
<dbReference type="SUPFAM" id="SSF52540">
    <property type="entry name" value="P-loop containing nucleoside triphosphate hydrolases"/>
    <property type="match status" value="1"/>
</dbReference>
<evidence type="ECO:0000259" key="1">
    <source>
        <dbReference type="Pfam" id="PF01057"/>
    </source>
</evidence>
<dbReference type="Pfam" id="PF01057">
    <property type="entry name" value="Parvo_NS1"/>
    <property type="match status" value="1"/>
</dbReference>
<reference evidence="2" key="2">
    <citation type="journal article" date="2021" name="Genome Biol. Evol.">
        <title>Developing a high-quality reference genome for a parasitic bivalve with doubly uniparental inheritance (Bivalvia: Unionida).</title>
        <authorList>
            <person name="Smith C.H."/>
        </authorList>
    </citation>
    <scope>NUCLEOTIDE SEQUENCE</scope>
    <source>
        <strain evidence="2">CHS0354</strain>
        <tissue evidence="2">Mantle</tissue>
    </source>
</reference>
<organism evidence="2 3">
    <name type="scientific">Potamilus streckersoni</name>
    <dbReference type="NCBI Taxonomy" id="2493646"/>
    <lineage>
        <taxon>Eukaryota</taxon>
        <taxon>Metazoa</taxon>
        <taxon>Spiralia</taxon>
        <taxon>Lophotrochozoa</taxon>
        <taxon>Mollusca</taxon>
        <taxon>Bivalvia</taxon>
        <taxon>Autobranchia</taxon>
        <taxon>Heteroconchia</taxon>
        <taxon>Palaeoheterodonta</taxon>
        <taxon>Unionida</taxon>
        <taxon>Unionoidea</taxon>
        <taxon>Unionidae</taxon>
        <taxon>Ambleminae</taxon>
        <taxon>Lampsilini</taxon>
        <taxon>Potamilus</taxon>
    </lineage>
</organism>
<proteinExistence type="predicted"/>
<dbReference type="GO" id="GO:0019079">
    <property type="term" value="P:viral genome replication"/>
    <property type="evidence" value="ECO:0007669"/>
    <property type="project" value="InterPro"/>
</dbReference>
<dbReference type="AlphaFoldDB" id="A0AAE0RV84"/>
<gene>
    <name evidence="2" type="ORF">CHS0354_001308</name>
</gene>
<evidence type="ECO:0000313" key="3">
    <source>
        <dbReference type="Proteomes" id="UP001195483"/>
    </source>
</evidence>
<dbReference type="Gene3D" id="3.40.50.300">
    <property type="entry name" value="P-loop containing nucleotide triphosphate hydrolases"/>
    <property type="match status" value="1"/>
</dbReference>
<evidence type="ECO:0000313" key="2">
    <source>
        <dbReference type="EMBL" id="KAK3580175.1"/>
    </source>
</evidence>
<keyword evidence="3" id="KW-1185">Reference proteome</keyword>
<reference evidence="2" key="3">
    <citation type="submission" date="2023-05" db="EMBL/GenBank/DDBJ databases">
        <authorList>
            <person name="Smith C.H."/>
        </authorList>
    </citation>
    <scope>NUCLEOTIDE SEQUENCE</scope>
    <source>
        <strain evidence="2">CHS0354</strain>
        <tissue evidence="2">Mantle</tissue>
    </source>
</reference>
<dbReference type="InterPro" id="IPR027417">
    <property type="entry name" value="P-loop_NTPase"/>
</dbReference>
<protein>
    <recommendedName>
        <fullName evidence="1">Parvovirus non-structural protein 1 helicase domain-containing protein</fullName>
    </recommendedName>
</protein>
<dbReference type="Proteomes" id="UP001195483">
    <property type="component" value="Unassembled WGS sequence"/>
</dbReference>
<accession>A0AAE0RV84</accession>
<dbReference type="EMBL" id="JAEAOA010000130">
    <property type="protein sequence ID" value="KAK3580175.1"/>
    <property type="molecule type" value="Genomic_DNA"/>
</dbReference>